<dbReference type="GO" id="GO:0019905">
    <property type="term" value="F:syntaxin binding"/>
    <property type="evidence" value="ECO:0007669"/>
    <property type="project" value="TreeGrafter"/>
</dbReference>
<accession>A0A7R8WGU6</accession>
<dbReference type="GO" id="GO:0030866">
    <property type="term" value="P:cortical actin cytoskeleton organization"/>
    <property type="evidence" value="ECO:0007669"/>
    <property type="project" value="TreeGrafter"/>
</dbReference>
<proteinExistence type="predicted"/>
<dbReference type="EMBL" id="OB663504">
    <property type="protein sequence ID" value="CAD7231430.1"/>
    <property type="molecule type" value="Genomic_DNA"/>
</dbReference>
<dbReference type="PANTHER" id="PTHR10241:SF29">
    <property type="entry name" value="LETHAL(2) GIANT LARVAE PROTEIN"/>
    <property type="match status" value="1"/>
</dbReference>
<reference evidence="1" key="1">
    <citation type="submission" date="2020-11" db="EMBL/GenBank/DDBJ databases">
        <authorList>
            <person name="Tran Van P."/>
        </authorList>
    </citation>
    <scope>NUCLEOTIDE SEQUENCE</scope>
</reference>
<dbReference type="OrthoDB" id="19944at2759"/>
<sequence length="332" mass="36401">MFKFMHRKGGHHSTDRLKLQRQLFDFRRTAHHGFPNKPSAMAWDPDLRLLAIATKSGALKVKGYLVFEASSYPSAGQPYGVSQCIDFFLADGVELIASDEWDWAATLTRASGVVVQSIEFRGFLLQIAALICLQAGSPCLGRALSLPYSFDLWRLSSPSSAEGTSDLCSLWRLSSPSSAEGTSDLCSLWRLSSPSSAEGTSDLCSLWRLSSPSSAEGTSDLCSLWRLSSPRVRLGKEKVLLLSFRCAFNDWFAFELTVIFRGNCSPCQSGEVLSSMSLESMSVAINLVEGGVVADIFRVQSPSGSSKYWMENSGFFIKALTTYLPIAIRLLP</sequence>
<dbReference type="AlphaFoldDB" id="A0A7R8WGU6"/>
<dbReference type="GO" id="GO:0032878">
    <property type="term" value="P:regulation of establishment or maintenance of cell polarity"/>
    <property type="evidence" value="ECO:0007669"/>
    <property type="project" value="TreeGrafter"/>
</dbReference>
<dbReference type="GO" id="GO:0008593">
    <property type="term" value="P:regulation of Notch signaling pathway"/>
    <property type="evidence" value="ECO:0007669"/>
    <property type="project" value="TreeGrafter"/>
</dbReference>
<dbReference type="GO" id="GO:0030864">
    <property type="term" value="C:cortical actin cytoskeleton"/>
    <property type="evidence" value="ECO:0007669"/>
    <property type="project" value="TreeGrafter"/>
</dbReference>
<dbReference type="GO" id="GO:0005886">
    <property type="term" value="C:plasma membrane"/>
    <property type="evidence" value="ECO:0007669"/>
    <property type="project" value="TreeGrafter"/>
</dbReference>
<dbReference type="GO" id="GO:0006893">
    <property type="term" value="P:Golgi to plasma membrane transport"/>
    <property type="evidence" value="ECO:0007669"/>
    <property type="project" value="TreeGrafter"/>
</dbReference>
<dbReference type="PANTHER" id="PTHR10241">
    <property type="entry name" value="LETHAL 2 GIANT LARVAE PROTEIN"/>
    <property type="match status" value="1"/>
</dbReference>
<organism evidence="1">
    <name type="scientific">Cyprideis torosa</name>
    <dbReference type="NCBI Taxonomy" id="163714"/>
    <lineage>
        <taxon>Eukaryota</taxon>
        <taxon>Metazoa</taxon>
        <taxon>Ecdysozoa</taxon>
        <taxon>Arthropoda</taxon>
        <taxon>Crustacea</taxon>
        <taxon>Oligostraca</taxon>
        <taxon>Ostracoda</taxon>
        <taxon>Podocopa</taxon>
        <taxon>Podocopida</taxon>
        <taxon>Cytherocopina</taxon>
        <taxon>Cytheroidea</taxon>
        <taxon>Cytherideidae</taxon>
        <taxon>Cyprideis</taxon>
    </lineage>
</organism>
<protein>
    <submittedName>
        <fullName evidence="1">Uncharacterized protein</fullName>
    </submittedName>
</protein>
<dbReference type="GO" id="GO:0005096">
    <property type="term" value="F:GTPase activator activity"/>
    <property type="evidence" value="ECO:0007669"/>
    <property type="project" value="TreeGrafter"/>
</dbReference>
<dbReference type="GO" id="GO:0045159">
    <property type="term" value="F:myosin II binding"/>
    <property type="evidence" value="ECO:0007669"/>
    <property type="project" value="TreeGrafter"/>
</dbReference>
<evidence type="ECO:0000313" key="1">
    <source>
        <dbReference type="EMBL" id="CAD7231430.1"/>
    </source>
</evidence>
<name>A0A7R8WGU6_9CRUS</name>
<gene>
    <name evidence="1" type="ORF">CTOB1V02_LOCUS9277</name>
</gene>
<dbReference type="GO" id="GO:0051294">
    <property type="term" value="P:establishment of spindle orientation"/>
    <property type="evidence" value="ECO:0007669"/>
    <property type="project" value="TreeGrafter"/>
</dbReference>